<evidence type="ECO:0000256" key="1">
    <source>
        <dbReference type="ARBA" id="ARBA00010424"/>
    </source>
</evidence>
<dbReference type="Pfam" id="PF02679">
    <property type="entry name" value="ComA"/>
    <property type="match status" value="1"/>
</dbReference>
<dbReference type="Gene3D" id="3.20.20.70">
    <property type="entry name" value="Aldolase class I"/>
    <property type="match status" value="1"/>
</dbReference>
<dbReference type="InterPro" id="IPR013785">
    <property type="entry name" value="Aldolase_TIM"/>
</dbReference>
<dbReference type="EC" id="4.4.1.19" evidence="2"/>
<dbReference type="InterPro" id="IPR036112">
    <property type="entry name" value="ComA_synth_sf"/>
</dbReference>
<proteinExistence type="inferred from homology"/>
<evidence type="ECO:0000313" key="3">
    <source>
        <dbReference type="Proteomes" id="UP000060487"/>
    </source>
</evidence>
<accession>A0ABR5SCI4</accession>
<dbReference type="SUPFAM" id="SSF102110">
    <property type="entry name" value="(2r)-phospho-3-sulfolactate synthase ComA"/>
    <property type="match status" value="1"/>
</dbReference>
<gene>
    <name evidence="2" type="primary">yitD</name>
    <name evidence="2" type="ORF">ASN18_2674</name>
</gene>
<comment type="caution">
    <text evidence="2">The sequence shown here is derived from an EMBL/GenBank/DDBJ whole genome shotgun (WGS) entry which is preliminary data.</text>
</comment>
<comment type="similarity">
    <text evidence="1">Belongs to the phosphosulfolactate synthase family.</text>
</comment>
<dbReference type="PANTHER" id="PTHR48413">
    <property type="match status" value="1"/>
</dbReference>
<evidence type="ECO:0000313" key="2">
    <source>
        <dbReference type="EMBL" id="KWT79701.1"/>
    </source>
</evidence>
<dbReference type="GO" id="GO:0043817">
    <property type="term" value="F:phosphosulfolactate synthase activity"/>
    <property type="evidence" value="ECO:0007669"/>
    <property type="project" value="UniProtKB-EC"/>
</dbReference>
<protein>
    <submittedName>
        <fullName evidence="2">Phosphosulfolactate synthase</fullName>
        <ecNumber evidence="2">4.4.1.19</ecNumber>
    </submittedName>
</protein>
<dbReference type="EMBL" id="LNQR01000102">
    <property type="protein sequence ID" value="KWT79701.1"/>
    <property type="molecule type" value="Genomic_DNA"/>
</dbReference>
<name>A0ABR5SCI4_9BACT</name>
<sequence>MSLKLPARIQKPRKHGITAIMDLGLPLGYLEGYLKDYNQFIDIAKFGIGSAYIVPFLKEKVKLYKDFGIEVCFGGTLFEKFFNQTSIDRYCDYLVSFGVDWIEVSAGTLSIDINHRIEIIGSVREKYRHFTVVGEVGSKSPKAADLMTDTQWIDEIKRLKDAGCAYVIIEARATGTGGIFQEDGTLRLNIFDAIVESYDSKDLIFEAPRHVNQSYFINRFGANVNLGNIVPNEILIVESLRQGLRSETFFNTLA</sequence>
<keyword evidence="2" id="KW-0456">Lyase</keyword>
<dbReference type="Proteomes" id="UP000060487">
    <property type="component" value="Unassembled WGS sequence"/>
</dbReference>
<reference evidence="2 3" key="1">
    <citation type="submission" date="2015-11" db="EMBL/GenBank/DDBJ databases">
        <authorList>
            <person name="Lin W."/>
        </authorList>
    </citation>
    <scope>NUCLEOTIDE SEQUENCE [LARGE SCALE GENOMIC DNA]</scope>
    <source>
        <strain evidence="2 3">HCH-1</strain>
    </source>
</reference>
<organism evidence="2 3">
    <name type="scientific">Candidatus Magnetominusculus xianensis</name>
    <dbReference type="NCBI Taxonomy" id="1748249"/>
    <lineage>
        <taxon>Bacteria</taxon>
        <taxon>Pseudomonadati</taxon>
        <taxon>Nitrospirota</taxon>
        <taxon>Nitrospiria</taxon>
        <taxon>Nitrospirales</taxon>
        <taxon>Nitrospiraceae</taxon>
        <taxon>Candidatus Magnetominusculus</taxon>
    </lineage>
</organism>
<dbReference type="InterPro" id="IPR003830">
    <property type="entry name" value="ComA_synth"/>
</dbReference>
<keyword evidence="3" id="KW-1185">Reference proteome</keyword>
<dbReference type="PANTHER" id="PTHR48413:SF1">
    <property type="entry name" value="PROTEIN HEAT-STRESS-ASSOCIATED 32"/>
    <property type="match status" value="1"/>
</dbReference>
<dbReference type="RefSeq" id="WP_085053294.1">
    <property type="nucleotide sequence ID" value="NZ_LNQR01000102.1"/>
</dbReference>